<feature type="transmembrane region" description="Helical" evidence="6">
    <location>
        <begin position="329"/>
        <end position="347"/>
    </location>
</feature>
<dbReference type="EMBL" id="ML210282">
    <property type="protein sequence ID" value="TFK20950.1"/>
    <property type="molecule type" value="Genomic_DNA"/>
</dbReference>
<dbReference type="Proteomes" id="UP000307440">
    <property type="component" value="Unassembled WGS sequence"/>
</dbReference>
<evidence type="ECO:0000313" key="8">
    <source>
        <dbReference type="EMBL" id="TFK20950.1"/>
    </source>
</evidence>
<keyword evidence="6" id="KW-0812">Transmembrane</keyword>
<evidence type="ECO:0000256" key="2">
    <source>
        <dbReference type="ARBA" id="ARBA00022771"/>
    </source>
</evidence>
<keyword evidence="6" id="KW-1133">Transmembrane helix</keyword>
<dbReference type="GO" id="GO:0005634">
    <property type="term" value="C:nucleus"/>
    <property type="evidence" value="ECO:0007669"/>
    <property type="project" value="TreeGrafter"/>
</dbReference>
<feature type="transmembrane region" description="Helical" evidence="6">
    <location>
        <begin position="273"/>
        <end position="293"/>
    </location>
</feature>
<dbReference type="InterPro" id="IPR013083">
    <property type="entry name" value="Znf_RING/FYVE/PHD"/>
</dbReference>
<dbReference type="PANTHER" id="PTHR45931:SF3">
    <property type="entry name" value="RING ZINC FINGER-CONTAINING PROTEIN"/>
    <property type="match status" value="1"/>
</dbReference>
<dbReference type="GO" id="GO:0008270">
    <property type="term" value="F:zinc ion binding"/>
    <property type="evidence" value="ECO:0007669"/>
    <property type="project" value="UniProtKB-KW"/>
</dbReference>
<protein>
    <recommendedName>
        <fullName evidence="7">RING-type domain-containing protein</fullName>
    </recommendedName>
</protein>
<dbReference type="GO" id="GO:0061630">
    <property type="term" value="F:ubiquitin protein ligase activity"/>
    <property type="evidence" value="ECO:0007669"/>
    <property type="project" value="TreeGrafter"/>
</dbReference>
<evidence type="ECO:0000256" key="3">
    <source>
        <dbReference type="ARBA" id="ARBA00022833"/>
    </source>
</evidence>
<dbReference type="AlphaFoldDB" id="A0A5C3KL11"/>
<reference evidence="8 9" key="1">
    <citation type="journal article" date="2019" name="Nat. Ecol. Evol.">
        <title>Megaphylogeny resolves global patterns of mushroom evolution.</title>
        <authorList>
            <person name="Varga T."/>
            <person name="Krizsan K."/>
            <person name="Foldi C."/>
            <person name="Dima B."/>
            <person name="Sanchez-Garcia M."/>
            <person name="Sanchez-Ramirez S."/>
            <person name="Szollosi G.J."/>
            <person name="Szarkandi J.G."/>
            <person name="Papp V."/>
            <person name="Albert L."/>
            <person name="Andreopoulos W."/>
            <person name="Angelini C."/>
            <person name="Antonin V."/>
            <person name="Barry K.W."/>
            <person name="Bougher N.L."/>
            <person name="Buchanan P."/>
            <person name="Buyck B."/>
            <person name="Bense V."/>
            <person name="Catcheside P."/>
            <person name="Chovatia M."/>
            <person name="Cooper J."/>
            <person name="Damon W."/>
            <person name="Desjardin D."/>
            <person name="Finy P."/>
            <person name="Geml J."/>
            <person name="Haridas S."/>
            <person name="Hughes K."/>
            <person name="Justo A."/>
            <person name="Karasinski D."/>
            <person name="Kautmanova I."/>
            <person name="Kiss B."/>
            <person name="Kocsube S."/>
            <person name="Kotiranta H."/>
            <person name="LaButti K.M."/>
            <person name="Lechner B.E."/>
            <person name="Liimatainen K."/>
            <person name="Lipzen A."/>
            <person name="Lukacs Z."/>
            <person name="Mihaltcheva S."/>
            <person name="Morgado L.N."/>
            <person name="Niskanen T."/>
            <person name="Noordeloos M.E."/>
            <person name="Ohm R.A."/>
            <person name="Ortiz-Santana B."/>
            <person name="Ovrebo C."/>
            <person name="Racz N."/>
            <person name="Riley R."/>
            <person name="Savchenko A."/>
            <person name="Shiryaev A."/>
            <person name="Soop K."/>
            <person name="Spirin V."/>
            <person name="Szebenyi C."/>
            <person name="Tomsovsky M."/>
            <person name="Tulloss R.E."/>
            <person name="Uehling J."/>
            <person name="Grigoriev I.V."/>
            <person name="Vagvolgyi C."/>
            <person name="Papp T."/>
            <person name="Martin F.M."/>
            <person name="Miettinen O."/>
            <person name="Hibbett D.S."/>
            <person name="Nagy L.G."/>
        </authorList>
    </citation>
    <scope>NUCLEOTIDE SEQUENCE [LARGE SCALE GENOMIC DNA]</scope>
    <source>
        <strain evidence="8 9">CBS 121175</strain>
    </source>
</reference>
<feature type="domain" description="RING-type" evidence="7">
    <location>
        <begin position="486"/>
        <end position="578"/>
    </location>
</feature>
<feature type="region of interest" description="Disordered" evidence="5">
    <location>
        <begin position="208"/>
        <end position="227"/>
    </location>
</feature>
<feature type="compositionally biased region" description="Low complexity" evidence="5">
    <location>
        <begin position="509"/>
        <end position="526"/>
    </location>
</feature>
<dbReference type="InterPro" id="IPR051834">
    <property type="entry name" value="RING_finger_E3_ligase"/>
</dbReference>
<feature type="compositionally biased region" description="Polar residues" evidence="5">
    <location>
        <begin position="388"/>
        <end position="398"/>
    </location>
</feature>
<evidence type="ECO:0000256" key="5">
    <source>
        <dbReference type="SAM" id="MobiDB-lite"/>
    </source>
</evidence>
<keyword evidence="2 4" id="KW-0863">Zinc-finger</keyword>
<dbReference type="GO" id="GO:0006511">
    <property type="term" value="P:ubiquitin-dependent protein catabolic process"/>
    <property type="evidence" value="ECO:0007669"/>
    <property type="project" value="TreeGrafter"/>
</dbReference>
<dbReference type="PROSITE" id="PS50089">
    <property type="entry name" value="ZF_RING_2"/>
    <property type="match status" value="1"/>
</dbReference>
<name>A0A5C3KL11_COPMA</name>
<keyword evidence="6" id="KW-0472">Membrane</keyword>
<evidence type="ECO:0000256" key="1">
    <source>
        <dbReference type="ARBA" id="ARBA00022723"/>
    </source>
</evidence>
<dbReference type="PANTHER" id="PTHR45931">
    <property type="entry name" value="SI:CH211-59O9.10"/>
    <property type="match status" value="1"/>
</dbReference>
<feature type="region of interest" description="Disordered" evidence="5">
    <location>
        <begin position="509"/>
        <end position="541"/>
    </location>
</feature>
<sequence>MSTPTSPRNVEAPTPLRRTRSANDLDTLPRNAAPAMVSDTSADSGSREAEASTSNNPQPPPQSASGPSTSWTFNIGMDANTQGQPASPAGVDPFAGQGPIRRFFSSIGVGRGATPERKTQMSLIWNLSWGFAQVVTISTLVGLTGTIWKNPDPDSPIPQTEWEACDRPLGVWAILWVLRVILASGLAYWEYKRTVAARAAQQADTEGAAATANNASAPTAPVASPRPNAGTPFQTASATNAAYPMNSMNATSNHNSTNVEPITLPHNHLYARLSMCSSLITLSWFLTAHIIQYTSLNTCRYTSPHLWWLTFGILCIMYLMVLEVILLGFIVLVVAPILFVFWNIFLFCIGRHPAQNPHMIKPDIGKLSKSLVDRIPLVMYIPPPPILSGTNKESTPTDEPQHEYPPTSPTNAQQPSPPTPPKRNRFRFFKKKPSKEADKAENLEKPVSDSNAVDLEVGKTEQEVWEGHFEKGEYPFVVLEGNRAACAICLMDFEAPKLKIGETEVVASSAANSSSSTAANTPARSPDQTGESSSSQLKLEDAGEGAQPLRLLACGHVFHQTCLDPWLTDVSGRCPVCQRPVEISELKKRKRRFGG</sequence>
<feature type="transmembrane region" description="Helical" evidence="6">
    <location>
        <begin position="305"/>
        <end position="322"/>
    </location>
</feature>
<dbReference type="SMART" id="SM00184">
    <property type="entry name" value="RING"/>
    <property type="match status" value="1"/>
</dbReference>
<evidence type="ECO:0000313" key="9">
    <source>
        <dbReference type="Proteomes" id="UP000307440"/>
    </source>
</evidence>
<feature type="transmembrane region" description="Helical" evidence="6">
    <location>
        <begin position="169"/>
        <end position="189"/>
    </location>
</feature>
<keyword evidence="1" id="KW-0479">Metal-binding</keyword>
<feature type="transmembrane region" description="Helical" evidence="6">
    <location>
        <begin position="127"/>
        <end position="149"/>
    </location>
</feature>
<dbReference type="SUPFAM" id="SSF57850">
    <property type="entry name" value="RING/U-box"/>
    <property type="match status" value="1"/>
</dbReference>
<accession>A0A5C3KL11</accession>
<feature type="compositionally biased region" description="Basic residues" evidence="5">
    <location>
        <begin position="422"/>
        <end position="433"/>
    </location>
</feature>
<proteinExistence type="predicted"/>
<feature type="compositionally biased region" description="Basic and acidic residues" evidence="5">
    <location>
        <begin position="434"/>
        <end position="447"/>
    </location>
</feature>
<dbReference type="Pfam" id="PF13639">
    <property type="entry name" value="zf-RING_2"/>
    <property type="match status" value="1"/>
</dbReference>
<evidence type="ECO:0000259" key="7">
    <source>
        <dbReference type="PROSITE" id="PS50089"/>
    </source>
</evidence>
<dbReference type="Gene3D" id="3.30.40.10">
    <property type="entry name" value="Zinc/RING finger domain, C3HC4 (zinc finger)"/>
    <property type="match status" value="1"/>
</dbReference>
<feature type="region of interest" description="Disordered" evidence="5">
    <location>
        <begin position="1"/>
        <end position="95"/>
    </location>
</feature>
<evidence type="ECO:0000256" key="4">
    <source>
        <dbReference type="PROSITE-ProRule" id="PRU00175"/>
    </source>
</evidence>
<feature type="compositionally biased region" description="Polar residues" evidence="5">
    <location>
        <begin position="527"/>
        <end position="537"/>
    </location>
</feature>
<keyword evidence="3" id="KW-0862">Zinc</keyword>
<organism evidence="8 9">
    <name type="scientific">Coprinopsis marcescibilis</name>
    <name type="common">Agaric fungus</name>
    <name type="synonym">Psathyrella marcescibilis</name>
    <dbReference type="NCBI Taxonomy" id="230819"/>
    <lineage>
        <taxon>Eukaryota</taxon>
        <taxon>Fungi</taxon>
        <taxon>Dikarya</taxon>
        <taxon>Basidiomycota</taxon>
        <taxon>Agaricomycotina</taxon>
        <taxon>Agaricomycetes</taxon>
        <taxon>Agaricomycetidae</taxon>
        <taxon>Agaricales</taxon>
        <taxon>Agaricineae</taxon>
        <taxon>Psathyrellaceae</taxon>
        <taxon>Coprinopsis</taxon>
    </lineage>
</organism>
<gene>
    <name evidence="8" type="ORF">FA15DRAFT_672988</name>
</gene>
<keyword evidence="9" id="KW-1185">Reference proteome</keyword>
<feature type="region of interest" description="Disordered" evidence="5">
    <location>
        <begin position="386"/>
        <end position="455"/>
    </location>
</feature>
<evidence type="ECO:0000256" key="6">
    <source>
        <dbReference type="SAM" id="Phobius"/>
    </source>
</evidence>
<dbReference type="STRING" id="230819.A0A5C3KL11"/>
<dbReference type="InterPro" id="IPR001841">
    <property type="entry name" value="Znf_RING"/>
</dbReference>
<dbReference type="OrthoDB" id="8062037at2759"/>